<name>A0AAV9HK81_9PEZI</name>
<reference evidence="1" key="1">
    <citation type="journal article" date="2023" name="Mol. Phylogenet. Evol.">
        <title>Genome-scale phylogeny and comparative genomics of the fungal order Sordariales.</title>
        <authorList>
            <person name="Hensen N."/>
            <person name="Bonometti L."/>
            <person name="Westerberg I."/>
            <person name="Brannstrom I.O."/>
            <person name="Guillou S."/>
            <person name="Cros-Aarteil S."/>
            <person name="Calhoun S."/>
            <person name="Haridas S."/>
            <person name="Kuo A."/>
            <person name="Mondo S."/>
            <person name="Pangilinan J."/>
            <person name="Riley R."/>
            <person name="LaButti K."/>
            <person name="Andreopoulos B."/>
            <person name="Lipzen A."/>
            <person name="Chen C."/>
            <person name="Yan M."/>
            <person name="Daum C."/>
            <person name="Ng V."/>
            <person name="Clum A."/>
            <person name="Steindorff A."/>
            <person name="Ohm R.A."/>
            <person name="Martin F."/>
            <person name="Silar P."/>
            <person name="Natvig D.O."/>
            <person name="Lalanne C."/>
            <person name="Gautier V."/>
            <person name="Ament-Velasquez S.L."/>
            <person name="Kruys A."/>
            <person name="Hutchinson M.I."/>
            <person name="Powell A.J."/>
            <person name="Barry K."/>
            <person name="Miller A.N."/>
            <person name="Grigoriev I.V."/>
            <person name="Debuchy R."/>
            <person name="Gladieux P."/>
            <person name="Hiltunen Thoren M."/>
            <person name="Johannesson H."/>
        </authorList>
    </citation>
    <scope>NUCLEOTIDE SEQUENCE</scope>
    <source>
        <strain evidence="1">PSN324</strain>
    </source>
</reference>
<evidence type="ECO:0000313" key="1">
    <source>
        <dbReference type="EMBL" id="KAK4460464.1"/>
    </source>
</evidence>
<comment type="caution">
    <text evidence="1">The sequence shown here is derived from an EMBL/GenBank/DDBJ whole genome shotgun (WGS) entry which is preliminary data.</text>
</comment>
<accession>A0AAV9HK81</accession>
<evidence type="ECO:0000313" key="2">
    <source>
        <dbReference type="Proteomes" id="UP001321749"/>
    </source>
</evidence>
<gene>
    <name evidence="1" type="ORF">QBC42DRAFT_332366</name>
</gene>
<keyword evidence="2" id="KW-1185">Reference proteome</keyword>
<organism evidence="1 2">
    <name type="scientific">Cladorrhinum samala</name>
    <dbReference type="NCBI Taxonomy" id="585594"/>
    <lineage>
        <taxon>Eukaryota</taxon>
        <taxon>Fungi</taxon>
        <taxon>Dikarya</taxon>
        <taxon>Ascomycota</taxon>
        <taxon>Pezizomycotina</taxon>
        <taxon>Sordariomycetes</taxon>
        <taxon>Sordariomycetidae</taxon>
        <taxon>Sordariales</taxon>
        <taxon>Podosporaceae</taxon>
        <taxon>Cladorrhinum</taxon>
    </lineage>
</organism>
<dbReference type="EMBL" id="MU865011">
    <property type="protein sequence ID" value="KAK4460464.1"/>
    <property type="molecule type" value="Genomic_DNA"/>
</dbReference>
<protein>
    <submittedName>
        <fullName evidence="1">Uncharacterized protein</fullName>
    </submittedName>
</protein>
<dbReference type="Proteomes" id="UP001321749">
    <property type="component" value="Unassembled WGS sequence"/>
</dbReference>
<proteinExistence type="predicted"/>
<reference evidence="1" key="2">
    <citation type="submission" date="2023-06" db="EMBL/GenBank/DDBJ databases">
        <authorList>
            <consortium name="Lawrence Berkeley National Laboratory"/>
            <person name="Mondo S.J."/>
            <person name="Hensen N."/>
            <person name="Bonometti L."/>
            <person name="Westerberg I."/>
            <person name="Brannstrom I.O."/>
            <person name="Guillou S."/>
            <person name="Cros-Aarteil S."/>
            <person name="Calhoun S."/>
            <person name="Haridas S."/>
            <person name="Kuo A."/>
            <person name="Pangilinan J."/>
            <person name="Riley R."/>
            <person name="Labutti K."/>
            <person name="Andreopoulos B."/>
            <person name="Lipzen A."/>
            <person name="Chen C."/>
            <person name="Yanf M."/>
            <person name="Daum C."/>
            <person name="Ng V."/>
            <person name="Clum A."/>
            <person name="Steindorff A."/>
            <person name="Ohm R."/>
            <person name="Martin F."/>
            <person name="Silar P."/>
            <person name="Natvig D."/>
            <person name="Lalanne C."/>
            <person name="Gautier V."/>
            <person name="Ament-Velasquez S.L."/>
            <person name="Kruys A."/>
            <person name="Hutchinson M.I."/>
            <person name="Powell A.J."/>
            <person name="Barry K."/>
            <person name="Miller A.N."/>
            <person name="Grigoriev I.V."/>
            <person name="Debuchy R."/>
            <person name="Gladieux P."/>
            <person name="Thoren M.H."/>
            <person name="Johannesson H."/>
        </authorList>
    </citation>
    <scope>NUCLEOTIDE SEQUENCE</scope>
    <source>
        <strain evidence="1">PSN324</strain>
    </source>
</reference>
<sequence>MGNNYTITVQNRSGANSHYTFVAEKPNVTNVNQSQVQSIVLATAASVPESGTAKLSIGSQYQAIVATYSGRPENGVQVEVAEKKKVDLGRRVADGTVARGTTVTLGVFDGSPQFLGDRAGAAEVNSFAVETSTGWTLSEAVNNHWAIGVGGADGHPIATFTPEPGRRYRIEPSLKYWVAPVDCVRGTIVDMDVLYNSVQVDFTNSPERVTIVHDQQGNMRVSNDSNDD</sequence>
<dbReference type="AlphaFoldDB" id="A0AAV9HK81"/>